<sequence>MPAPTSNELRRCVIRMLALELDIPLIMAVTSLSERTISKIRQQWEETGSYRHEEQYGIIGRPRLLSVGDIWYLTERITQAPDLFLDELRQELSVAAGIDVSISTVWRSLARLGITYKVLDKRAMERCEADRAEYQRLIRAFRPSQLVFVDESSFNRRGTYRNRGYAISGDRACKKAFFARGKRYSILPALSITGILATLIVQKSFNSALFLEFLELCLASMNPFPDDNSVLIMDNCAIHNDPAIREMIEARGMVCMYLPSYSPDFNPIELAFSKIKSSVQRSGEAARLTFDSNDENYEAEIQALFFRHVHTVTEEDARGWYRHCGYDYE</sequence>
<dbReference type="InterPro" id="IPR009057">
    <property type="entry name" value="Homeodomain-like_sf"/>
</dbReference>
<dbReference type="Proteomes" id="UP000383932">
    <property type="component" value="Unassembled WGS sequence"/>
</dbReference>
<dbReference type="InterPro" id="IPR047655">
    <property type="entry name" value="Transpos_IS630-like"/>
</dbReference>
<dbReference type="InterPro" id="IPR036397">
    <property type="entry name" value="RNaseH_sf"/>
</dbReference>
<evidence type="ECO:0000259" key="1">
    <source>
        <dbReference type="Pfam" id="PF13358"/>
    </source>
</evidence>
<protein>
    <recommendedName>
        <fullName evidence="1">Tc1-like transposase DDE domain-containing protein</fullName>
    </recommendedName>
</protein>
<name>A0A5N5QH24_9AGAM</name>
<gene>
    <name evidence="2" type="ORF">CTheo_5590</name>
</gene>
<dbReference type="GO" id="GO:0003676">
    <property type="term" value="F:nucleic acid binding"/>
    <property type="evidence" value="ECO:0007669"/>
    <property type="project" value="InterPro"/>
</dbReference>
<dbReference type="Pfam" id="PF13358">
    <property type="entry name" value="DDE_3"/>
    <property type="match status" value="1"/>
</dbReference>
<reference evidence="2 3" key="1">
    <citation type="journal article" date="2019" name="Fungal Biol. Biotechnol.">
        <title>Draft genome sequence of fastidious pathogen Ceratobasidium theobromae, which causes vascular-streak dieback in Theobroma cacao.</title>
        <authorList>
            <person name="Ali S.S."/>
            <person name="Asman A."/>
            <person name="Shao J."/>
            <person name="Firmansyah A.P."/>
            <person name="Susilo A.W."/>
            <person name="Rosmana A."/>
            <person name="McMahon P."/>
            <person name="Junaid M."/>
            <person name="Guest D."/>
            <person name="Kheng T.Y."/>
            <person name="Meinhardt L.W."/>
            <person name="Bailey B.A."/>
        </authorList>
    </citation>
    <scope>NUCLEOTIDE SEQUENCE [LARGE SCALE GENOMIC DNA]</scope>
    <source>
        <strain evidence="2 3">CT2</strain>
    </source>
</reference>
<dbReference type="PANTHER" id="PTHR46564">
    <property type="entry name" value="TRANSPOSASE"/>
    <property type="match status" value="1"/>
</dbReference>
<dbReference type="SUPFAM" id="SSF46689">
    <property type="entry name" value="Homeodomain-like"/>
    <property type="match status" value="1"/>
</dbReference>
<dbReference type="InterPro" id="IPR038717">
    <property type="entry name" value="Tc1-like_DDE_dom"/>
</dbReference>
<dbReference type="OrthoDB" id="2266637at2759"/>
<feature type="domain" description="Tc1-like transposase DDE" evidence="1">
    <location>
        <begin position="145"/>
        <end position="282"/>
    </location>
</feature>
<evidence type="ECO:0000313" key="3">
    <source>
        <dbReference type="Proteomes" id="UP000383932"/>
    </source>
</evidence>
<dbReference type="Gene3D" id="3.30.420.10">
    <property type="entry name" value="Ribonuclease H-like superfamily/Ribonuclease H"/>
    <property type="match status" value="1"/>
</dbReference>
<dbReference type="PANTHER" id="PTHR46564:SF1">
    <property type="entry name" value="TRANSPOSASE"/>
    <property type="match status" value="1"/>
</dbReference>
<keyword evidence="3" id="KW-1185">Reference proteome</keyword>
<comment type="caution">
    <text evidence="2">The sequence shown here is derived from an EMBL/GenBank/DDBJ whole genome shotgun (WGS) entry which is preliminary data.</text>
</comment>
<dbReference type="NCBIfam" id="NF033545">
    <property type="entry name" value="transpos_IS630"/>
    <property type="match status" value="1"/>
</dbReference>
<evidence type="ECO:0000313" key="2">
    <source>
        <dbReference type="EMBL" id="KAB5590974.1"/>
    </source>
</evidence>
<accession>A0A5N5QH24</accession>
<dbReference type="EMBL" id="SSOP01000132">
    <property type="protein sequence ID" value="KAB5590974.1"/>
    <property type="molecule type" value="Genomic_DNA"/>
</dbReference>
<dbReference type="AlphaFoldDB" id="A0A5N5QH24"/>
<organism evidence="2 3">
    <name type="scientific">Ceratobasidium theobromae</name>
    <dbReference type="NCBI Taxonomy" id="1582974"/>
    <lineage>
        <taxon>Eukaryota</taxon>
        <taxon>Fungi</taxon>
        <taxon>Dikarya</taxon>
        <taxon>Basidiomycota</taxon>
        <taxon>Agaricomycotina</taxon>
        <taxon>Agaricomycetes</taxon>
        <taxon>Cantharellales</taxon>
        <taxon>Ceratobasidiaceae</taxon>
        <taxon>Ceratobasidium</taxon>
    </lineage>
</organism>
<proteinExistence type="predicted"/>